<accession>A0A1R0X0N6</accession>
<proteinExistence type="predicted"/>
<dbReference type="RefSeq" id="WP_076179572.1">
    <property type="nucleotide sequence ID" value="NZ_MKQP01000043.1"/>
</dbReference>
<organism evidence="1 2">
    <name type="scientific">Paenibacillus odorifer</name>
    <dbReference type="NCBI Taxonomy" id="189426"/>
    <lineage>
        <taxon>Bacteria</taxon>
        <taxon>Bacillati</taxon>
        <taxon>Bacillota</taxon>
        <taxon>Bacilli</taxon>
        <taxon>Bacillales</taxon>
        <taxon>Paenibacillaceae</taxon>
        <taxon>Paenibacillus</taxon>
    </lineage>
</organism>
<evidence type="ECO:0000313" key="2">
    <source>
        <dbReference type="Proteomes" id="UP000187465"/>
    </source>
</evidence>
<dbReference type="AlphaFoldDB" id="A0A1R0X0N6"/>
<reference evidence="1 2" key="1">
    <citation type="submission" date="2016-10" db="EMBL/GenBank/DDBJ databases">
        <title>Paenibacillus species isolates.</title>
        <authorList>
            <person name="Beno S.M."/>
        </authorList>
    </citation>
    <scope>NUCLEOTIDE SEQUENCE [LARGE SCALE GENOMIC DNA]</scope>
    <source>
        <strain evidence="1 2">FSL H7-0604</strain>
    </source>
</reference>
<sequence>MTLTPLQEINIETYLQSMPVDIQGNISVCTEKWLKGETAHGYPHPAQVCANIQASNERQPFLSVQQALNLQLLKRHLHLAVAV</sequence>
<name>A0A1R0X0N6_9BACL</name>
<dbReference type="Proteomes" id="UP000187465">
    <property type="component" value="Unassembled WGS sequence"/>
</dbReference>
<comment type="caution">
    <text evidence="1">The sequence shown here is derived from an EMBL/GenBank/DDBJ whole genome shotgun (WGS) entry which is preliminary data.</text>
</comment>
<evidence type="ECO:0000313" key="1">
    <source>
        <dbReference type="EMBL" id="OMD26228.1"/>
    </source>
</evidence>
<gene>
    <name evidence="1" type="ORF">BJP51_27495</name>
</gene>
<protein>
    <submittedName>
        <fullName evidence="1">Uncharacterized protein</fullName>
    </submittedName>
</protein>
<dbReference type="EMBL" id="MKQP01000043">
    <property type="protein sequence ID" value="OMD26228.1"/>
    <property type="molecule type" value="Genomic_DNA"/>
</dbReference>